<protein>
    <submittedName>
        <fullName evidence="1">Uncharacterized protein</fullName>
    </submittedName>
</protein>
<accession>A0ABV1EWE5</accession>
<evidence type="ECO:0000313" key="1">
    <source>
        <dbReference type="EMBL" id="MEQ2465433.1"/>
    </source>
</evidence>
<organism evidence="1 2">
    <name type="scientific">Niallia hominis</name>
    <dbReference type="NCBI Taxonomy" id="3133173"/>
    <lineage>
        <taxon>Bacteria</taxon>
        <taxon>Bacillati</taxon>
        <taxon>Bacillota</taxon>
        <taxon>Bacilli</taxon>
        <taxon>Bacillales</taxon>
        <taxon>Bacillaceae</taxon>
        <taxon>Niallia</taxon>
    </lineage>
</organism>
<gene>
    <name evidence="1" type="ORF">WMO63_07110</name>
</gene>
<evidence type="ECO:0000313" key="2">
    <source>
        <dbReference type="Proteomes" id="UP001465426"/>
    </source>
</evidence>
<keyword evidence="2" id="KW-1185">Reference proteome</keyword>
<dbReference type="EMBL" id="JBBMFN010000012">
    <property type="protein sequence ID" value="MEQ2465433.1"/>
    <property type="molecule type" value="Genomic_DNA"/>
</dbReference>
<sequence length="43" mass="5153">MHLIRTDIDEILTNTTDLEQEISSWNLIDIEIDELLDDTKHWN</sequence>
<proteinExistence type="predicted"/>
<dbReference type="RefSeq" id="WP_268817856.1">
    <property type="nucleotide sequence ID" value="NZ_JBBMFN010000012.1"/>
</dbReference>
<reference evidence="1 2" key="1">
    <citation type="submission" date="2024-03" db="EMBL/GenBank/DDBJ databases">
        <title>Human intestinal bacterial collection.</title>
        <authorList>
            <person name="Pauvert C."/>
            <person name="Hitch T.C.A."/>
            <person name="Clavel T."/>
        </authorList>
    </citation>
    <scope>NUCLEOTIDE SEQUENCE [LARGE SCALE GENOMIC DNA]</scope>
    <source>
        <strain evidence="1 2">CLA-SR-H024</strain>
    </source>
</reference>
<dbReference type="Proteomes" id="UP001465426">
    <property type="component" value="Unassembled WGS sequence"/>
</dbReference>
<name>A0ABV1EWE5_9BACI</name>
<comment type="caution">
    <text evidence="1">The sequence shown here is derived from an EMBL/GenBank/DDBJ whole genome shotgun (WGS) entry which is preliminary data.</text>
</comment>